<gene>
    <name evidence="1" type="ORF">Tci_628871</name>
</gene>
<dbReference type="AlphaFoldDB" id="A0A699JW98"/>
<name>A0A699JW98_TANCI</name>
<comment type="caution">
    <text evidence="1">The sequence shown here is derived from an EMBL/GenBank/DDBJ whole genome shotgun (WGS) entry which is preliminary data.</text>
</comment>
<protein>
    <submittedName>
        <fullName evidence="1">Late embryogenesis abundant protein, LEA-14</fullName>
    </submittedName>
</protein>
<proteinExistence type="predicted"/>
<sequence>MFVFAWTDQFLSFGNHKTSGLELGLVIASAYNKVVVNLSDAGGCSTSFPLWSRPPQSESRETIVIAHVDGNRYIRVRLREGQKKTVMKEMLFDLDQQARVGGDDGLRVTLETMIKYHIFMWKTKIRHMRFEGFVKTGRNFTENVYLHKTPYVTQ</sequence>
<reference evidence="1" key="1">
    <citation type="journal article" date="2019" name="Sci. Rep.">
        <title>Draft genome of Tanacetum cinerariifolium, the natural source of mosquito coil.</title>
        <authorList>
            <person name="Yamashiro T."/>
            <person name="Shiraishi A."/>
            <person name="Satake H."/>
            <person name="Nakayama K."/>
        </authorList>
    </citation>
    <scope>NUCLEOTIDE SEQUENCE</scope>
</reference>
<evidence type="ECO:0000313" key="1">
    <source>
        <dbReference type="EMBL" id="GFA56899.1"/>
    </source>
</evidence>
<dbReference type="EMBL" id="BKCJ010447244">
    <property type="protein sequence ID" value="GFA56899.1"/>
    <property type="molecule type" value="Genomic_DNA"/>
</dbReference>
<accession>A0A699JW98</accession>
<organism evidence="1">
    <name type="scientific">Tanacetum cinerariifolium</name>
    <name type="common">Dalmatian daisy</name>
    <name type="synonym">Chrysanthemum cinerariifolium</name>
    <dbReference type="NCBI Taxonomy" id="118510"/>
    <lineage>
        <taxon>Eukaryota</taxon>
        <taxon>Viridiplantae</taxon>
        <taxon>Streptophyta</taxon>
        <taxon>Embryophyta</taxon>
        <taxon>Tracheophyta</taxon>
        <taxon>Spermatophyta</taxon>
        <taxon>Magnoliopsida</taxon>
        <taxon>eudicotyledons</taxon>
        <taxon>Gunneridae</taxon>
        <taxon>Pentapetalae</taxon>
        <taxon>asterids</taxon>
        <taxon>campanulids</taxon>
        <taxon>Asterales</taxon>
        <taxon>Asteraceae</taxon>
        <taxon>Asteroideae</taxon>
        <taxon>Anthemideae</taxon>
        <taxon>Anthemidinae</taxon>
        <taxon>Tanacetum</taxon>
    </lineage>
</organism>